<dbReference type="EMBL" id="CP002408">
    <property type="protein sequence ID" value="AFU57670.1"/>
    <property type="molecule type" value="Genomic_DNA"/>
</dbReference>
<dbReference type="STRING" id="1237085.Ngar_c07270"/>
<keyword evidence="2" id="KW-1185">Reference proteome</keyword>
<dbReference type="BioCyc" id="CNIT1237085:G1324-725-MONOMER"/>
<proteinExistence type="predicted"/>
<evidence type="ECO:0000313" key="1">
    <source>
        <dbReference type="EMBL" id="AFU57670.1"/>
    </source>
</evidence>
<sequence>MYALLLFNVWSTLVEGGRFINGNQIHPTLEKVWVFFGSHTLHYEKISSRDSKILMV</sequence>
<dbReference type="KEGG" id="nga:Ngar_c07270"/>
<evidence type="ECO:0000313" key="2">
    <source>
        <dbReference type="Proteomes" id="UP000008037"/>
    </source>
</evidence>
<organism evidence="1 2">
    <name type="scientific">Nitrososphaera gargensis (strain Ga9.2)</name>
    <dbReference type="NCBI Taxonomy" id="1237085"/>
    <lineage>
        <taxon>Archaea</taxon>
        <taxon>Nitrososphaerota</taxon>
        <taxon>Nitrososphaeria</taxon>
        <taxon>Nitrososphaerales</taxon>
        <taxon>Nitrososphaeraceae</taxon>
        <taxon>Nitrososphaera</taxon>
    </lineage>
</organism>
<dbReference type="Proteomes" id="UP000008037">
    <property type="component" value="Chromosome"/>
</dbReference>
<name>K0IDF7_NITGG</name>
<reference evidence="1 2" key="1">
    <citation type="journal article" date="2012" name="Environ. Microbiol.">
        <title>The genome of the ammonia-oxidizing Candidatus Nitrososphaera gargensis: insights into metabolic versatility and environmental adaptations.</title>
        <authorList>
            <person name="Spang A."/>
            <person name="Poehlein A."/>
            <person name="Offre P."/>
            <person name="Zumbragel S."/>
            <person name="Haider S."/>
            <person name="Rychlik N."/>
            <person name="Nowka B."/>
            <person name="Schmeisser C."/>
            <person name="Lebedeva E.V."/>
            <person name="Rattei T."/>
            <person name="Bohm C."/>
            <person name="Schmid M."/>
            <person name="Galushko A."/>
            <person name="Hatzenpichler R."/>
            <person name="Weinmaier T."/>
            <person name="Daniel R."/>
            <person name="Schleper C."/>
            <person name="Spieck E."/>
            <person name="Streit W."/>
            <person name="Wagner M."/>
        </authorList>
    </citation>
    <scope>NUCLEOTIDE SEQUENCE [LARGE SCALE GENOMIC DNA]</scope>
    <source>
        <strain evidence="2">Ga9.2</strain>
    </source>
</reference>
<protein>
    <submittedName>
        <fullName evidence="1">Uncharacterized protein</fullName>
    </submittedName>
</protein>
<gene>
    <name evidence="1" type="ordered locus">Ngar_c07270</name>
</gene>
<dbReference type="AlphaFoldDB" id="K0IDF7"/>
<dbReference type="InParanoid" id="K0IDF7"/>
<dbReference type="HOGENOM" id="CLU_3003262_0_0_2"/>
<accession>K0IDF7</accession>